<accession>A0A7J8TKV1</accession>
<comment type="caution">
    <text evidence="2">The sequence shown here is derived from an EMBL/GenBank/DDBJ whole genome shotgun (WGS) entry which is preliminary data.</text>
</comment>
<proteinExistence type="predicted"/>
<evidence type="ECO:0000313" key="3">
    <source>
        <dbReference type="Proteomes" id="UP000593561"/>
    </source>
</evidence>
<feature type="region of interest" description="Disordered" evidence="1">
    <location>
        <begin position="56"/>
        <end position="78"/>
    </location>
</feature>
<dbReference type="EMBL" id="JABFAC010266604">
    <property type="protein sequence ID" value="MBA0638765.1"/>
    <property type="molecule type" value="Genomic_DNA"/>
</dbReference>
<dbReference type="AlphaFoldDB" id="A0A7J8TKV1"/>
<evidence type="ECO:0000313" key="2">
    <source>
        <dbReference type="EMBL" id="MBA0638765.1"/>
    </source>
</evidence>
<keyword evidence="3" id="KW-1185">Reference proteome</keyword>
<gene>
    <name evidence="2" type="ORF">Godav_022255</name>
</gene>
<dbReference type="Proteomes" id="UP000593561">
    <property type="component" value="Unassembled WGS sequence"/>
</dbReference>
<organism evidence="2 3">
    <name type="scientific">Gossypium davidsonii</name>
    <name type="common">Davidson's cotton</name>
    <name type="synonym">Gossypium klotzschianum subsp. davidsonii</name>
    <dbReference type="NCBI Taxonomy" id="34287"/>
    <lineage>
        <taxon>Eukaryota</taxon>
        <taxon>Viridiplantae</taxon>
        <taxon>Streptophyta</taxon>
        <taxon>Embryophyta</taxon>
        <taxon>Tracheophyta</taxon>
        <taxon>Spermatophyta</taxon>
        <taxon>Magnoliopsida</taxon>
        <taxon>eudicotyledons</taxon>
        <taxon>Gunneridae</taxon>
        <taxon>Pentapetalae</taxon>
        <taxon>rosids</taxon>
        <taxon>malvids</taxon>
        <taxon>Malvales</taxon>
        <taxon>Malvaceae</taxon>
        <taxon>Malvoideae</taxon>
        <taxon>Gossypium</taxon>
    </lineage>
</organism>
<name>A0A7J8TKV1_GOSDV</name>
<feature type="compositionally biased region" description="Polar residues" evidence="1">
    <location>
        <begin position="64"/>
        <end position="75"/>
    </location>
</feature>
<protein>
    <submittedName>
        <fullName evidence="2">Uncharacterized protein</fullName>
    </submittedName>
</protein>
<reference evidence="2 3" key="1">
    <citation type="journal article" date="2019" name="Genome Biol. Evol.">
        <title>Insights into the evolution of the New World diploid cottons (Gossypium, subgenus Houzingenia) based on genome sequencing.</title>
        <authorList>
            <person name="Grover C.E."/>
            <person name="Arick M.A. 2nd"/>
            <person name="Thrash A."/>
            <person name="Conover J.L."/>
            <person name="Sanders W.S."/>
            <person name="Peterson D.G."/>
            <person name="Frelichowski J.E."/>
            <person name="Scheffler J.A."/>
            <person name="Scheffler B.E."/>
            <person name="Wendel J.F."/>
        </authorList>
    </citation>
    <scope>NUCLEOTIDE SEQUENCE [LARGE SCALE GENOMIC DNA]</scope>
    <source>
        <strain evidence="2">27</strain>
        <tissue evidence="2">Leaf</tissue>
    </source>
</reference>
<sequence>MIPTAQPFQMMPGAFPSLFWYPNPYMFPFSSPMAGWSQWPGSALFLVTLSGSPMYRTTTHEGSQEGPSKSSSFYQSPPLYGFQTPSPLVMQTPPHLLFYQDGSLSQL</sequence>
<evidence type="ECO:0000256" key="1">
    <source>
        <dbReference type="SAM" id="MobiDB-lite"/>
    </source>
</evidence>